<protein>
    <recommendedName>
        <fullName evidence="4">Heterokaryon incompatibility domain-containing protein</fullName>
    </recommendedName>
</protein>
<dbReference type="AlphaFoldDB" id="A0A4V4HAR4"/>
<name>A0A4V4HAR4_DENBC</name>
<evidence type="ECO:0000313" key="3">
    <source>
        <dbReference type="Proteomes" id="UP000297245"/>
    </source>
</evidence>
<keyword evidence="3" id="KW-1185">Reference proteome</keyword>
<dbReference type="EMBL" id="ML180862">
    <property type="protein sequence ID" value="THU76525.1"/>
    <property type="molecule type" value="Genomic_DNA"/>
</dbReference>
<evidence type="ECO:0000256" key="1">
    <source>
        <dbReference type="SAM" id="SignalP"/>
    </source>
</evidence>
<organism evidence="2 3">
    <name type="scientific">Dendrothele bispora (strain CBS 962.96)</name>
    <dbReference type="NCBI Taxonomy" id="1314807"/>
    <lineage>
        <taxon>Eukaryota</taxon>
        <taxon>Fungi</taxon>
        <taxon>Dikarya</taxon>
        <taxon>Basidiomycota</taxon>
        <taxon>Agaricomycotina</taxon>
        <taxon>Agaricomycetes</taxon>
        <taxon>Agaricomycetidae</taxon>
        <taxon>Agaricales</taxon>
        <taxon>Agaricales incertae sedis</taxon>
        <taxon>Dendrothele</taxon>
    </lineage>
</organism>
<evidence type="ECO:0008006" key="4">
    <source>
        <dbReference type="Google" id="ProtNLM"/>
    </source>
</evidence>
<dbReference type="OrthoDB" id="674604at2759"/>
<sequence length="164" mass="18852">MIISLGKNDREWLSGLGFWSLGLILSLICQSSVRAADGWEEVTFKDIQNLDVAQLKEGWSKIEGACAHPQKSRFDWIWIDSVCDIRLRRVNNKHYVRYHLDKLDLHSSDETLENMQKVIIKEPQAPRPRRPTKTDDNPHGIKVLADRQFEGVTLLSIEKTTITA</sequence>
<evidence type="ECO:0000313" key="2">
    <source>
        <dbReference type="EMBL" id="THU76525.1"/>
    </source>
</evidence>
<gene>
    <name evidence="2" type="ORF">K435DRAFT_879088</name>
</gene>
<feature type="signal peptide" evidence="1">
    <location>
        <begin position="1"/>
        <end position="35"/>
    </location>
</feature>
<proteinExistence type="predicted"/>
<keyword evidence="1" id="KW-0732">Signal</keyword>
<feature type="chain" id="PRO_5020310323" description="Heterokaryon incompatibility domain-containing protein" evidence="1">
    <location>
        <begin position="36"/>
        <end position="164"/>
    </location>
</feature>
<accession>A0A4V4HAR4</accession>
<dbReference type="Proteomes" id="UP000297245">
    <property type="component" value="Unassembled WGS sequence"/>
</dbReference>
<reference evidence="2 3" key="1">
    <citation type="journal article" date="2019" name="Nat. Ecol. Evol.">
        <title>Megaphylogeny resolves global patterns of mushroom evolution.</title>
        <authorList>
            <person name="Varga T."/>
            <person name="Krizsan K."/>
            <person name="Foldi C."/>
            <person name="Dima B."/>
            <person name="Sanchez-Garcia M."/>
            <person name="Sanchez-Ramirez S."/>
            <person name="Szollosi G.J."/>
            <person name="Szarkandi J.G."/>
            <person name="Papp V."/>
            <person name="Albert L."/>
            <person name="Andreopoulos W."/>
            <person name="Angelini C."/>
            <person name="Antonin V."/>
            <person name="Barry K.W."/>
            <person name="Bougher N.L."/>
            <person name="Buchanan P."/>
            <person name="Buyck B."/>
            <person name="Bense V."/>
            <person name="Catcheside P."/>
            <person name="Chovatia M."/>
            <person name="Cooper J."/>
            <person name="Damon W."/>
            <person name="Desjardin D."/>
            <person name="Finy P."/>
            <person name="Geml J."/>
            <person name="Haridas S."/>
            <person name="Hughes K."/>
            <person name="Justo A."/>
            <person name="Karasinski D."/>
            <person name="Kautmanova I."/>
            <person name="Kiss B."/>
            <person name="Kocsube S."/>
            <person name="Kotiranta H."/>
            <person name="LaButti K.M."/>
            <person name="Lechner B.E."/>
            <person name="Liimatainen K."/>
            <person name="Lipzen A."/>
            <person name="Lukacs Z."/>
            <person name="Mihaltcheva S."/>
            <person name="Morgado L.N."/>
            <person name="Niskanen T."/>
            <person name="Noordeloos M.E."/>
            <person name="Ohm R.A."/>
            <person name="Ortiz-Santana B."/>
            <person name="Ovrebo C."/>
            <person name="Racz N."/>
            <person name="Riley R."/>
            <person name="Savchenko A."/>
            <person name="Shiryaev A."/>
            <person name="Soop K."/>
            <person name="Spirin V."/>
            <person name="Szebenyi C."/>
            <person name="Tomsovsky M."/>
            <person name="Tulloss R.E."/>
            <person name="Uehling J."/>
            <person name="Grigoriev I.V."/>
            <person name="Vagvolgyi C."/>
            <person name="Papp T."/>
            <person name="Martin F.M."/>
            <person name="Miettinen O."/>
            <person name="Hibbett D.S."/>
            <person name="Nagy L.G."/>
        </authorList>
    </citation>
    <scope>NUCLEOTIDE SEQUENCE [LARGE SCALE GENOMIC DNA]</scope>
    <source>
        <strain evidence="2 3">CBS 962.96</strain>
    </source>
</reference>